<proteinExistence type="predicted"/>
<protein>
    <submittedName>
        <fullName evidence="2">Glyoxalase</fullName>
    </submittedName>
</protein>
<dbReference type="PANTHER" id="PTHR35006:SF2">
    <property type="entry name" value="GLYOXALASE FAMILY PROTEIN (AFU_ORTHOLOGUE AFUA_5G14830)"/>
    <property type="match status" value="1"/>
</dbReference>
<dbReference type="Proteomes" id="UP000321717">
    <property type="component" value="Unassembled WGS sequence"/>
</dbReference>
<gene>
    <name evidence="2" type="ORF">RNA01_15690</name>
</gene>
<dbReference type="PROSITE" id="PS51819">
    <property type="entry name" value="VOC"/>
    <property type="match status" value="1"/>
</dbReference>
<accession>A0A512HGQ8</accession>
<dbReference type="OrthoDB" id="9807407at2"/>
<dbReference type="AlphaFoldDB" id="A0A512HGQ8"/>
<evidence type="ECO:0000313" key="3">
    <source>
        <dbReference type="Proteomes" id="UP000321717"/>
    </source>
</evidence>
<organism evidence="2 3">
    <name type="scientific">Ciceribacter naphthalenivorans</name>
    <dbReference type="NCBI Taxonomy" id="1118451"/>
    <lineage>
        <taxon>Bacteria</taxon>
        <taxon>Pseudomonadati</taxon>
        <taxon>Pseudomonadota</taxon>
        <taxon>Alphaproteobacteria</taxon>
        <taxon>Hyphomicrobiales</taxon>
        <taxon>Rhizobiaceae</taxon>
        <taxon>Ciceribacter</taxon>
    </lineage>
</organism>
<name>A0A512HGQ8_9HYPH</name>
<dbReference type="PANTHER" id="PTHR35006">
    <property type="entry name" value="GLYOXALASE FAMILY PROTEIN (AFU_ORTHOLOGUE AFUA_5G14830)"/>
    <property type="match status" value="1"/>
</dbReference>
<dbReference type="SUPFAM" id="SSF54593">
    <property type="entry name" value="Glyoxalase/Bleomycin resistance protein/Dihydroxybiphenyl dioxygenase"/>
    <property type="match status" value="1"/>
</dbReference>
<dbReference type="RefSeq" id="WP_147179399.1">
    <property type="nucleotide sequence ID" value="NZ_BJZP01000005.1"/>
</dbReference>
<reference evidence="2 3" key="1">
    <citation type="submission" date="2019-07" db="EMBL/GenBank/DDBJ databases">
        <title>Whole genome shotgun sequence of Rhizobium naphthalenivorans NBRC 107585.</title>
        <authorList>
            <person name="Hosoyama A."/>
            <person name="Uohara A."/>
            <person name="Ohji S."/>
            <person name="Ichikawa N."/>
        </authorList>
    </citation>
    <scope>NUCLEOTIDE SEQUENCE [LARGE SCALE GENOMIC DNA]</scope>
    <source>
        <strain evidence="2 3">NBRC 107585</strain>
    </source>
</reference>
<feature type="domain" description="VOC" evidence="1">
    <location>
        <begin position="1"/>
        <end position="126"/>
    </location>
</feature>
<comment type="caution">
    <text evidence="2">The sequence shown here is derived from an EMBL/GenBank/DDBJ whole genome shotgun (WGS) entry which is preliminary data.</text>
</comment>
<sequence>MLDHVGLSVSDYANSKAFYDAVMPSIGAECVMAMTAEETGGTYEGSGYGLAGKPSFWIGSGDHSKGQVHIAFTAPSRAAVDAFYAAAIAAGARDNGGPGLRPHYHPDYYAAFVLDPDGHNIEAVCHTPE</sequence>
<keyword evidence="3" id="KW-1185">Reference proteome</keyword>
<dbReference type="CDD" id="cd07262">
    <property type="entry name" value="VOC_like"/>
    <property type="match status" value="1"/>
</dbReference>
<dbReference type="Pfam" id="PF00903">
    <property type="entry name" value="Glyoxalase"/>
    <property type="match status" value="1"/>
</dbReference>
<dbReference type="InterPro" id="IPR004360">
    <property type="entry name" value="Glyas_Fos-R_dOase_dom"/>
</dbReference>
<dbReference type="EMBL" id="BJZP01000005">
    <property type="protein sequence ID" value="GEO84637.1"/>
    <property type="molecule type" value="Genomic_DNA"/>
</dbReference>
<dbReference type="Gene3D" id="3.10.180.10">
    <property type="entry name" value="2,3-Dihydroxybiphenyl 1,2-Dioxygenase, domain 1"/>
    <property type="match status" value="1"/>
</dbReference>
<dbReference type="InterPro" id="IPR029068">
    <property type="entry name" value="Glyas_Bleomycin-R_OHBP_Dase"/>
</dbReference>
<dbReference type="InterPro" id="IPR037523">
    <property type="entry name" value="VOC_core"/>
</dbReference>
<evidence type="ECO:0000313" key="2">
    <source>
        <dbReference type="EMBL" id="GEO84637.1"/>
    </source>
</evidence>
<evidence type="ECO:0000259" key="1">
    <source>
        <dbReference type="PROSITE" id="PS51819"/>
    </source>
</evidence>